<feature type="transmembrane region" description="Helical" evidence="1">
    <location>
        <begin position="62"/>
        <end position="80"/>
    </location>
</feature>
<feature type="transmembrane region" description="Helical" evidence="1">
    <location>
        <begin position="35"/>
        <end position="55"/>
    </location>
</feature>
<keyword evidence="1" id="KW-1133">Transmembrane helix</keyword>
<feature type="transmembrane region" description="Helical" evidence="1">
    <location>
        <begin position="153"/>
        <end position="175"/>
    </location>
</feature>
<comment type="caution">
    <text evidence="2">The sequence shown here is derived from an EMBL/GenBank/DDBJ whole genome shotgun (WGS) entry which is preliminary data.</text>
</comment>
<sequence>MAAEPVLPTLRAAVFAGVCLGLGAGAHSLMAHAGIPAWALVLGGVGAFVPARVAAGRSERGLAAIAGCMAGLQVLLHLLFDYAQHAAQAASSVRVSDAVSSGAVSSAASTVSSATVAPGMRMSAAQMAEMADGSAAGSMHMGALDLGSLHLGALHLAGGMLLGHALAALVCSWWLRRGEAAVHALVRSAVFRLRVVRIVVAWILPPADRTPGRVQVSPYISVLGSQWLRGVLARRGPPLSVAR</sequence>
<accession>A0A941EV37</accession>
<feature type="transmembrane region" description="Helical" evidence="1">
    <location>
        <begin position="12"/>
        <end position="29"/>
    </location>
</feature>
<gene>
    <name evidence="2" type="ORF">KDL01_14435</name>
</gene>
<dbReference type="RefSeq" id="WP_212528989.1">
    <property type="nucleotide sequence ID" value="NZ_JAGSOG010000059.1"/>
</dbReference>
<reference evidence="2" key="1">
    <citation type="submission" date="2021-04" db="EMBL/GenBank/DDBJ databases">
        <title>Genome based classification of Actinospica acidithermotolerans sp. nov., an actinobacterium isolated from an Indonesian hot spring.</title>
        <authorList>
            <person name="Kusuma A.B."/>
            <person name="Putra K.E."/>
            <person name="Nafisah S."/>
            <person name="Loh J."/>
            <person name="Nouioui I."/>
            <person name="Goodfellow M."/>
        </authorList>
    </citation>
    <scope>NUCLEOTIDE SEQUENCE</scope>
    <source>
        <strain evidence="2">CSCA 57</strain>
    </source>
</reference>
<proteinExistence type="predicted"/>
<evidence type="ECO:0000313" key="2">
    <source>
        <dbReference type="EMBL" id="MBR7834469.1"/>
    </source>
</evidence>
<keyword evidence="1" id="KW-0472">Membrane</keyword>
<evidence type="ECO:0000313" key="3">
    <source>
        <dbReference type="Proteomes" id="UP000675781"/>
    </source>
</evidence>
<dbReference type="AlphaFoldDB" id="A0A941EV37"/>
<dbReference type="EMBL" id="JAGSOG010000059">
    <property type="protein sequence ID" value="MBR7834469.1"/>
    <property type="molecule type" value="Genomic_DNA"/>
</dbReference>
<keyword evidence="3" id="KW-1185">Reference proteome</keyword>
<dbReference type="Proteomes" id="UP000675781">
    <property type="component" value="Unassembled WGS sequence"/>
</dbReference>
<evidence type="ECO:0008006" key="4">
    <source>
        <dbReference type="Google" id="ProtNLM"/>
    </source>
</evidence>
<keyword evidence="1" id="KW-0812">Transmembrane</keyword>
<evidence type="ECO:0000256" key="1">
    <source>
        <dbReference type="SAM" id="Phobius"/>
    </source>
</evidence>
<organism evidence="2 3">
    <name type="scientific">Actinospica durhamensis</name>
    <dbReference type="NCBI Taxonomy" id="1508375"/>
    <lineage>
        <taxon>Bacteria</taxon>
        <taxon>Bacillati</taxon>
        <taxon>Actinomycetota</taxon>
        <taxon>Actinomycetes</taxon>
        <taxon>Catenulisporales</taxon>
        <taxon>Actinospicaceae</taxon>
        <taxon>Actinospica</taxon>
    </lineage>
</organism>
<protein>
    <recommendedName>
        <fullName evidence="4">PE-PGRS family protein</fullName>
    </recommendedName>
</protein>
<name>A0A941EV37_9ACTN</name>